<dbReference type="AlphaFoldDB" id="A0A5R9J1I6"/>
<feature type="transmembrane region" description="Helical" evidence="8">
    <location>
        <begin position="212"/>
        <end position="236"/>
    </location>
</feature>
<dbReference type="Pfam" id="PF07690">
    <property type="entry name" value="MFS_1"/>
    <property type="match status" value="1"/>
</dbReference>
<feature type="transmembrane region" description="Helical" evidence="8">
    <location>
        <begin position="248"/>
        <end position="266"/>
    </location>
</feature>
<keyword evidence="6 8" id="KW-1133">Transmembrane helix</keyword>
<feature type="transmembrane region" description="Helical" evidence="8">
    <location>
        <begin position="7"/>
        <end position="27"/>
    </location>
</feature>
<feature type="transmembrane region" description="Helical" evidence="8">
    <location>
        <begin position="341"/>
        <end position="362"/>
    </location>
</feature>
<keyword evidence="7 8" id="KW-0472">Membrane</keyword>
<dbReference type="GO" id="GO:0022857">
    <property type="term" value="F:transmembrane transporter activity"/>
    <property type="evidence" value="ECO:0007669"/>
    <property type="project" value="InterPro"/>
</dbReference>
<dbReference type="GO" id="GO:0016020">
    <property type="term" value="C:membrane"/>
    <property type="evidence" value="ECO:0007669"/>
    <property type="project" value="UniProtKB-SubCell"/>
</dbReference>
<dbReference type="EMBL" id="VCDI01000006">
    <property type="protein sequence ID" value="TLU71402.1"/>
    <property type="molecule type" value="Genomic_DNA"/>
</dbReference>
<dbReference type="InterPro" id="IPR011701">
    <property type="entry name" value="MFS"/>
</dbReference>
<dbReference type="PRINTS" id="PR01035">
    <property type="entry name" value="TCRTETA"/>
</dbReference>
<reference evidence="10 11" key="1">
    <citation type="submission" date="2019-05" db="EMBL/GenBank/DDBJ databases">
        <authorList>
            <person name="Pankratov T."/>
            <person name="Grouzdev D."/>
        </authorList>
    </citation>
    <scope>NUCLEOTIDE SEQUENCE [LARGE SCALE GENOMIC DNA]</scope>
    <source>
        <strain evidence="10 11">KEBCLARHB70R</strain>
    </source>
</reference>
<evidence type="ECO:0000259" key="9">
    <source>
        <dbReference type="PROSITE" id="PS50850"/>
    </source>
</evidence>
<sequence>MTRALGILYLAAFIDATSVGLIIPILPTLLRRLVDGGPVVLEYGLLVAAFAAMQFLFAPVLGALSDRYGRRPIMLLSLAGGTVDYLLTGFAPTLWLLFVARLIGGMTAANLAVVSAMIADLTPQEERAARYGTMNAVLGLGWIAGPALGGIFGQVSPVLPFLLAAGFNGLNLLLALFLLPEPPRSRAGMPPIRLAQLNAFASLHWIGTLPRLAPLIALYAALCLLGQIPGSLWVLYGQARYGWGPAMVGWSFAWFGLLFALAQKLLPGPMNRRLGERRTLLAGIGLDALACALMGVANRGWMPFAITTLFGAGNVGMPALQSAMSREVGEDRQGELQGSLASLNSLASVAGPILATLAFGATRETMPGAVWFVAAVGYLACMVSIGAVGGARTLVRP</sequence>
<dbReference type="InterPro" id="IPR005829">
    <property type="entry name" value="Sugar_transporter_CS"/>
</dbReference>
<organism evidence="10 11">
    <name type="scientific">Lichenicoccus roseus</name>
    <dbReference type="NCBI Taxonomy" id="2683649"/>
    <lineage>
        <taxon>Bacteria</taxon>
        <taxon>Pseudomonadati</taxon>
        <taxon>Pseudomonadota</taxon>
        <taxon>Alphaproteobacteria</taxon>
        <taxon>Acetobacterales</taxon>
        <taxon>Acetobacteraceae</taxon>
        <taxon>Lichenicoccus</taxon>
    </lineage>
</organism>
<evidence type="ECO:0000256" key="5">
    <source>
        <dbReference type="ARBA" id="ARBA00022692"/>
    </source>
</evidence>
<dbReference type="InterPro" id="IPR036259">
    <property type="entry name" value="MFS_trans_sf"/>
</dbReference>
<keyword evidence="4" id="KW-0813">Transport</keyword>
<dbReference type="PROSITE" id="PS00216">
    <property type="entry name" value="SUGAR_TRANSPORT_1"/>
    <property type="match status" value="1"/>
</dbReference>
<evidence type="ECO:0000256" key="2">
    <source>
        <dbReference type="ARBA" id="ARBA00004141"/>
    </source>
</evidence>
<comment type="similarity">
    <text evidence="3">Belongs to the major facilitator superfamily. TCR/Tet family.</text>
</comment>
<feature type="transmembrane region" description="Helical" evidence="8">
    <location>
        <begin position="98"/>
        <end position="119"/>
    </location>
</feature>
<feature type="transmembrane region" description="Helical" evidence="8">
    <location>
        <begin position="73"/>
        <end position="92"/>
    </location>
</feature>
<comment type="subcellular location">
    <subcellularLocation>
        <location evidence="2">Membrane</location>
        <topology evidence="2">Multi-pass membrane protein</topology>
    </subcellularLocation>
</comment>
<evidence type="ECO:0000256" key="7">
    <source>
        <dbReference type="ARBA" id="ARBA00023136"/>
    </source>
</evidence>
<feature type="domain" description="Major facilitator superfamily (MFS) profile" evidence="9">
    <location>
        <begin position="4"/>
        <end position="392"/>
    </location>
</feature>
<name>A0A5R9J1I6_9PROT</name>
<dbReference type="RefSeq" id="WP_138327040.1">
    <property type="nucleotide sequence ID" value="NZ_VCDI01000006.1"/>
</dbReference>
<keyword evidence="5 8" id="KW-0812">Transmembrane</keyword>
<dbReference type="Gene3D" id="1.20.1250.20">
    <property type="entry name" value="MFS general substrate transporter like domains"/>
    <property type="match status" value="1"/>
</dbReference>
<evidence type="ECO:0000256" key="1">
    <source>
        <dbReference type="ARBA" id="ARBA00003279"/>
    </source>
</evidence>
<dbReference type="PANTHER" id="PTHR23504">
    <property type="entry name" value="MAJOR FACILITATOR SUPERFAMILY DOMAIN-CONTAINING PROTEIN 10"/>
    <property type="match status" value="1"/>
</dbReference>
<evidence type="ECO:0000256" key="6">
    <source>
        <dbReference type="ARBA" id="ARBA00022989"/>
    </source>
</evidence>
<dbReference type="OrthoDB" id="9764259at2"/>
<feature type="transmembrane region" description="Helical" evidence="8">
    <location>
        <begin position="158"/>
        <end position="179"/>
    </location>
</feature>
<feature type="transmembrane region" description="Helical" evidence="8">
    <location>
        <begin position="278"/>
        <end position="295"/>
    </location>
</feature>
<dbReference type="PANTHER" id="PTHR23504:SF15">
    <property type="entry name" value="MAJOR FACILITATOR SUPERFAMILY (MFS) PROFILE DOMAIN-CONTAINING PROTEIN"/>
    <property type="match status" value="1"/>
</dbReference>
<dbReference type="CDD" id="cd17388">
    <property type="entry name" value="MFS_TetA"/>
    <property type="match status" value="1"/>
</dbReference>
<dbReference type="InterPro" id="IPR020846">
    <property type="entry name" value="MFS_dom"/>
</dbReference>
<evidence type="ECO:0000256" key="8">
    <source>
        <dbReference type="SAM" id="Phobius"/>
    </source>
</evidence>
<dbReference type="Proteomes" id="UP000305654">
    <property type="component" value="Unassembled WGS sequence"/>
</dbReference>
<accession>A0A5R9J1I6</accession>
<gene>
    <name evidence="10" type="ORF">FE263_15960</name>
</gene>
<proteinExistence type="inferred from homology"/>
<evidence type="ECO:0000313" key="10">
    <source>
        <dbReference type="EMBL" id="TLU71402.1"/>
    </source>
</evidence>
<comment type="caution">
    <text evidence="10">The sequence shown here is derived from an EMBL/GenBank/DDBJ whole genome shotgun (WGS) entry which is preliminary data.</text>
</comment>
<feature type="transmembrane region" description="Helical" evidence="8">
    <location>
        <begin position="39"/>
        <end position="61"/>
    </location>
</feature>
<dbReference type="PROSITE" id="PS50850">
    <property type="entry name" value="MFS"/>
    <property type="match status" value="1"/>
</dbReference>
<evidence type="ECO:0000256" key="4">
    <source>
        <dbReference type="ARBA" id="ARBA00022448"/>
    </source>
</evidence>
<dbReference type="SUPFAM" id="SSF103473">
    <property type="entry name" value="MFS general substrate transporter"/>
    <property type="match status" value="1"/>
</dbReference>
<feature type="transmembrane region" description="Helical" evidence="8">
    <location>
        <begin position="131"/>
        <end position="152"/>
    </location>
</feature>
<comment type="function">
    <text evidence="1">Resistance to tetracycline by an active tetracycline efflux. This is an energy-dependent process that decreases the accumulation of the antibiotic in whole cells. This protein functions as a metal-tetracycline/H(+) antiporter.</text>
</comment>
<evidence type="ECO:0000313" key="11">
    <source>
        <dbReference type="Proteomes" id="UP000305654"/>
    </source>
</evidence>
<keyword evidence="11" id="KW-1185">Reference proteome</keyword>
<evidence type="ECO:0000256" key="3">
    <source>
        <dbReference type="ARBA" id="ARBA00007520"/>
    </source>
</evidence>
<dbReference type="InterPro" id="IPR001958">
    <property type="entry name" value="Tet-R_TetA/multi-R_MdtG-like"/>
</dbReference>
<feature type="transmembrane region" description="Helical" evidence="8">
    <location>
        <begin position="368"/>
        <end position="391"/>
    </location>
</feature>
<protein>
    <submittedName>
        <fullName evidence="10">TCR/Tet family MFS transporter</fullName>
    </submittedName>
</protein>